<feature type="domain" description="Proteasome activator Blm10 middle HEAT repeats region" evidence="1">
    <location>
        <begin position="2"/>
        <end position="85"/>
    </location>
</feature>
<name>A0A6A4S2P1_SCOMX</name>
<evidence type="ECO:0000313" key="2">
    <source>
        <dbReference type="EMBL" id="KAF0025592.1"/>
    </source>
</evidence>
<evidence type="ECO:0000313" key="3">
    <source>
        <dbReference type="Proteomes" id="UP000438429"/>
    </source>
</evidence>
<accession>A0A6A4S2P1</accession>
<gene>
    <name evidence="2" type="ORF">F2P81_022473</name>
</gene>
<sequence>MRLLQRLPASVVRRVHRERHGDPNWITVVPECQRLTDADLQEFTRSLIGAALLAMFSKTGSTDAAFALQNLALLTPELVIPPVLEK</sequence>
<reference evidence="2 3" key="1">
    <citation type="submission" date="2019-06" db="EMBL/GenBank/DDBJ databases">
        <title>Draft genomes of female and male turbot (Scophthalmus maximus).</title>
        <authorList>
            <person name="Xu H."/>
            <person name="Xu X.-W."/>
            <person name="Shao C."/>
            <person name="Chen S."/>
        </authorList>
    </citation>
    <scope>NUCLEOTIDE SEQUENCE [LARGE SCALE GENOMIC DNA]</scope>
    <source>
        <strain evidence="2">Ysfricsl-2016a</strain>
        <tissue evidence="2">Blood</tissue>
    </source>
</reference>
<dbReference type="PANTHER" id="PTHR32170:SF3">
    <property type="entry name" value="PROTEASOME ACTIVATOR COMPLEX SUBUNIT 4"/>
    <property type="match status" value="1"/>
</dbReference>
<dbReference type="GO" id="GO:0070628">
    <property type="term" value="F:proteasome binding"/>
    <property type="evidence" value="ECO:0007669"/>
    <property type="project" value="InterPro"/>
</dbReference>
<evidence type="ECO:0000259" key="1">
    <source>
        <dbReference type="Pfam" id="PF16507"/>
    </source>
</evidence>
<dbReference type="Proteomes" id="UP000438429">
    <property type="component" value="Unassembled WGS sequence"/>
</dbReference>
<dbReference type="InterPro" id="IPR035309">
    <property type="entry name" value="PSME4"/>
</dbReference>
<dbReference type="GO" id="GO:1990111">
    <property type="term" value="C:spermatoproteasome complex"/>
    <property type="evidence" value="ECO:0007669"/>
    <property type="project" value="TreeGrafter"/>
</dbReference>
<comment type="caution">
    <text evidence="2">The sequence shown here is derived from an EMBL/GenBank/DDBJ whole genome shotgun (WGS) entry which is preliminary data.</text>
</comment>
<dbReference type="EMBL" id="VEVO01000020">
    <property type="protein sequence ID" value="KAF0025592.1"/>
    <property type="molecule type" value="Genomic_DNA"/>
</dbReference>
<dbReference type="Pfam" id="PF16507">
    <property type="entry name" value="HEAT_PSME4_mid"/>
    <property type="match status" value="1"/>
</dbReference>
<proteinExistence type="predicted"/>
<dbReference type="InterPro" id="IPR032430">
    <property type="entry name" value="Blm10_mid"/>
</dbReference>
<dbReference type="GO" id="GO:0010499">
    <property type="term" value="P:proteasomal ubiquitin-independent protein catabolic process"/>
    <property type="evidence" value="ECO:0007669"/>
    <property type="project" value="TreeGrafter"/>
</dbReference>
<protein>
    <recommendedName>
        <fullName evidence="1">Proteasome activator Blm10 middle HEAT repeats region domain-containing protein</fullName>
    </recommendedName>
</protein>
<organism evidence="2 3">
    <name type="scientific">Scophthalmus maximus</name>
    <name type="common">Turbot</name>
    <name type="synonym">Psetta maxima</name>
    <dbReference type="NCBI Taxonomy" id="52904"/>
    <lineage>
        <taxon>Eukaryota</taxon>
        <taxon>Metazoa</taxon>
        <taxon>Chordata</taxon>
        <taxon>Craniata</taxon>
        <taxon>Vertebrata</taxon>
        <taxon>Euteleostomi</taxon>
        <taxon>Actinopterygii</taxon>
        <taxon>Neopterygii</taxon>
        <taxon>Teleostei</taxon>
        <taxon>Neoteleostei</taxon>
        <taxon>Acanthomorphata</taxon>
        <taxon>Carangaria</taxon>
        <taxon>Pleuronectiformes</taxon>
        <taxon>Pleuronectoidei</taxon>
        <taxon>Scophthalmidae</taxon>
        <taxon>Scophthalmus</taxon>
    </lineage>
</organism>
<dbReference type="AlphaFoldDB" id="A0A6A4S2P1"/>
<dbReference type="GO" id="GO:0016504">
    <property type="term" value="F:peptidase activator activity"/>
    <property type="evidence" value="ECO:0007669"/>
    <property type="project" value="InterPro"/>
</dbReference>
<dbReference type="PANTHER" id="PTHR32170">
    <property type="entry name" value="PROTEASOME ACTIVATOR COMPLEX SUBUNIT 4"/>
    <property type="match status" value="1"/>
</dbReference>
<dbReference type="GO" id="GO:0005634">
    <property type="term" value="C:nucleus"/>
    <property type="evidence" value="ECO:0007669"/>
    <property type="project" value="TreeGrafter"/>
</dbReference>
<dbReference type="GO" id="GO:0005829">
    <property type="term" value="C:cytosol"/>
    <property type="evidence" value="ECO:0007669"/>
    <property type="project" value="TreeGrafter"/>
</dbReference>